<feature type="transmembrane region" description="Helical" evidence="7">
    <location>
        <begin position="52"/>
        <end position="75"/>
    </location>
</feature>
<evidence type="ECO:0000256" key="6">
    <source>
        <dbReference type="ARBA" id="ARBA00023014"/>
    </source>
</evidence>
<keyword evidence="7" id="KW-1133">Transmembrane helix</keyword>
<sequence>MRFRLSNYRRVIQAFFFILFFVLLGIAAQQITLWFPAQLFLASDPLVALTSVIVGLPLLSILLYSVITFVVSLLFGRVFCGYACPTGTLLDILSPLAKILNINQKVFRKLKVVPLIMLSIVIIFSVFKISVFMVFDPIVLLTRTSAVMVFPAINLVLSKMAEGLYGSLSLARSIDAISMQLNGILMFKGPRVFDSSMWIIMLFLSVVSLNVLGRRFWCRYLCPLGGLLGLIGRVSLFRKTTDAATCSGCMKCSKTCEMDAIAGKGLITDTSYCVACMKCRKICPNDAVAWGLKPELNTEIPSRRTAVTAMGGAIAAAYLIPFKAKGNVSPTLLRPPSVTHEDEFLDKCIRCGECLKTCPTNVLQPSLLQHGLEAFWTPHMDFSAGFCDWSCDACGKVCPTGAIKELKLKEKQKFVIGKAEIDRTRCYPWVAGHGCQICANLCPTPKNSIMLKDTGKYDPSGMMIVLPYMVKENCIGCGICQANCPVHGDKGINVFRTEVKNPYQGRFNPHAGMMGFPQNDTQTTGNR</sequence>
<dbReference type="Proteomes" id="UP000230956">
    <property type="component" value="Unassembled WGS sequence"/>
</dbReference>
<keyword evidence="7" id="KW-0472">Membrane</keyword>
<keyword evidence="2" id="KW-0004">4Fe-4S</keyword>
<dbReference type="Pfam" id="PF12801">
    <property type="entry name" value="Fer4_5"/>
    <property type="match status" value="2"/>
</dbReference>
<keyword evidence="6" id="KW-0411">Iron-sulfur</keyword>
<feature type="domain" description="4Fe-4S ferredoxin-type" evidence="8">
    <location>
        <begin position="264"/>
        <end position="293"/>
    </location>
</feature>
<dbReference type="GO" id="GO:0051539">
    <property type="term" value="F:4 iron, 4 sulfur cluster binding"/>
    <property type="evidence" value="ECO:0007669"/>
    <property type="project" value="UniProtKB-KW"/>
</dbReference>
<dbReference type="AlphaFoldDB" id="A0A2M7T9T1"/>
<dbReference type="CDD" id="cd16373">
    <property type="entry name" value="DMSOR_beta_like"/>
    <property type="match status" value="1"/>
</dbReference>
<evidence type="ECO:0000256" key="5">
    <source>
        <dbReference type="ARBA" id="ARBA00023004"/>
    </source>
</evidence>
<evidence type="ECO:0000256" key="2">
    <source>
        <dbReference type="ARBA" id="ARBA00022485"/>
    </source>
</evidence>
<proteinExistence type="predicted"/>
<keyword evidence="1" id="KW-0813">Transport</keyword>
<dbReference type="InterPro" id="IPR017900">
    <property type="entry name" value="4Fe4S_Fe_S_CS"/>
</dbReference>
<accession>A0A2M7T9T1</accession>
<evidence type="ECO:0000256" key="7">
    <source>
        <dbReference type="SAM" id="Phobius"/>
    </source>
</evidence>
<feature type="transmembrane region" description="Helical" evidence="7">
    <location>
        <begin position="220"/>
        <end position="237"/>
    </location>
</feature>
<dbReference type="GO" id="GO:0005886">
    <property type="term" value="C:plasma membrane"/>
    <property type="evidence" value="ECO:0007669"/>
    <property type="project" value="TreeGrafter"/>
</dbReference>
<evidence type="ECO:0000256" key="1">
    <source>
        <dbReference type="ARBA" id="ARBA00022448"/>
    </source>
</evidence>
<dbReference type="PROSITE" id="PS00198">
    <property type="entry name" value="4FE4S_FER_1"/>
    <property type="match status" value="3"/>
</dbReference>
<dbReference type="GO" id="GO:0046872">
    <property type="term" value="F:metal ion binding"/>
    <property type="evidence" value="ECO:0007669"/>
    <property type="project" value="UniProtKB-KW"/>
</dbReference>
<feature type="transmembrane region" description="Helical" evidence="7">
    <location>
        <begin position="195"/>
        <end position="213"/>
    </location>
</feature>
<keyword evidence="4" id="KW-0249">Electron transport</keyword>
<keyword evidence="7" id="KW-0812">Transmembrane</keyword>
<feature type="domain" description="4Fe-4S ferredoxin-type" evidence="8">
    <location>
        <begin position="465"/>
        <end position="494"/>
    </location>
</feature>
<dbReference type="Gene3D" id="3.30.70.20">
    <property type="match status" value="3"/>
</dbReference>
<feature type="domain" description="4Fe-4S ferredoxin-type" evidence="8">
    <location>
        <begin position="336"/>
        <end position="368"/>
    </location>
</feature>
<protein>
    <recommendedName>
        <fullName evidence="8">4Fe-4S ferredoxin-type domain-containing protein</fullName>
    </recommendedName>
</protein>
<dbReference type="Pfam" id="PF12838">
    <property type="entry name" value="Fer4_7"/>
    <property type="match status" value="1"/>
</dbReference>
<evidence type="ECO:0000256" key="3">
    <source>
        <dbReference type="ARBA" id="ARBA00022723"/>
    </source>
</evidence>
<keyword evidence="5" id="KW-0408">Iron</keyword>
<dbReference type="SUPFAM" id="SSF54862">
    <property type="entry name" value="4Fe-4S ferredoxins"/>
    <property type="match status" value="2"/>
</dbReference>
<dbReference type="InterPro" id="IPR017896">
    <property type="entry name" value="4Fe4S_Fe-S-bd"/>
</dbReference>
<dbReference type="RefSeq" id="WP_286679230.1">
    <property type="nucleotide sequence ID" value="NZ_MNXI01000136.1"/>
</dbReference>
<evidence type="ECO:0000313" key="10">
    <source>
        <dbReference type="Proteomes" id="UP000230956"/>
    </source>
</evidence>
<evidence type="ECO:0000313" key="9">
    <source>
        <dbReference type="EMBL" id="PIZ41416.1"/>
    </source>
</evidence>
<organism evidence="9 10">
    <name type="scientific">Candidatus Aquicultor secundus</name>
    <dbReference type="NCBI Taxonomy" id="1973895"/>
    <lineage>
        <taxon>Bacteria</taxon>
        <taxon>Bacillati</taxon>
        <taxon>Actinomycetota</taxon>
        <taxon>Candidatus Aquicultoria</taxon>
        <taxon>Candidatus Aquicultorales</taxon>
        <taxon>Candidatus Aquicultoraceae</taxon>
        <taxon>Candidatus Aquicultor</taxon>
    </lineage>
</organism>
<keyword evidence="3" id="KW-0479">Metal-binding</keyword>
<gene>
    <name evidence="9" type="ORF">COY37_02365</name>
</gene>
<feature type="domain" description="4Fe-4S ferredoxin-type" evidence="8">
    <location>
        <begin position="376"/>
        <end position="409"/>
    </location>
</feature>
<name>A0A2M7T9T1_9ACTN</name>
<dbReference type="PROSITE" id="PS51379">
    <property type="entry name" value="4FE4S_FER_2"/>
    <property type="match status" value="5"/>
</dbReference>
<dbReference type="PANTHER" id="PTHR30176:SF3">
    <property type="entry name" value="FERREDOXIN-TYPE PROTEIN NAPH"/>
    <property type="match status" value="1"/>
</dbReference>
<reference evidence="10" key="1">
    <citation type="submission" date="2017-09" db="EMBL/GenBank/DDBJ databases">
        <title>Depth-based differentiation of microbial function through sediment-hosted aquifers and enrichment of novel symbionts in the deep terrestrial subsurface.</title>
        <authorList>
            <person name="Probst A.J."/>
            <person name="Ladd B."/>
            <person name="Jarett J.K."/>
            <person name="Geller-Mcgrath D.E."/>
            <person name="Sieber C.M.K."/>
            <person name="Emerson J.B."/>
            <person name="Anantharaman K."/>
            <person name="Thomas B.C."/>
            <person name="Malmstrom R."/>
            <person name="Stieglmeier M."/>
            <person name="Klingl A."/>
            <person name="Woyke T."/>
            <person name="Ryan C.M."/>
            <person name="Banfield J.F."/>
        </authorList>
    </citation>
    <scope>NUCLEOTIDE SEQUENCE [LARGE SCALE GENOMIC DNA]</scope>
</reference>
<dbReference type="EMBL" id="PFNG01000059">
    <property type="protein sequence ID" value="PIZ41416.1"/>
    <property type="molecule type" value="Genomic_DNA"/>
</dbReference>
<feature type="transmembrane region" description="Helical" evidence="7">
    <location>
        <begin position="112"/>
        <end position="132"/>
    </location>
</feature>
<comment type="caution">
    <text evidence="9">The sequence shown here is derived from an EMBL/GenBank/DDBJ whole genome shotgun (WGS) entry which is preliminary data.</text>
</comment>
<evidence type="ECO:0000256" key="4">
    <source>
        <dbReference type="ARBA" id="ARBA00022982"/>
    </source>
</evidence>
<evidence type="ECO:0000259" key="8">
    <source>
        <dbReference type="PROSITE" id="PS51379"/>
    </source>
</evidence>
<feature type="domain" description="4Fe-4S ferredoxin-type" evidence="8">
    <location>
        <begin position="237"/>
        <end position="261"/>
    </location>
</feature>
<dbReference type="PANTHER" id="PTHR30176">
    <property type="entry name" value="FERREDOXIN-TYPE PROTEIN NAPH"/>
    <property type="match status" value="1"/>
</dbReference>
<dbReference type="InterPro" id="IPR051684">
    <property type="entry name" value="Electron_Trans/Redox"/>
</dbReference>